<evidence type="ECO:0000313" key="1">
    <source>
        <dbReference type="EMBL" id="KIK25280.1"/>
    </source>
</evidence>
<organism evidence="1 2">
    <name type="scientific">Pisolithus microcarpus 441</name>
    <dbReference type="NCBI Taxonomy" id="765257"/>
    <lineage>
        <taxon>Eukaryota</taxon>
        <taxon>Fungi</taxon>
        <taxon>Dikarya</taxon>
        <taxon>Basidiomycota</taxon>
        <taxon>Agaricomycotina</taxon>
        <taxon>Agaricomycetes</taxon>
        <taxon>Agaricomycetidae</taxon>
        <taxon>Boletales</taxon>
        <taxon>Sclerodermatineae</taxon>
        <taxon>Pisolithaceae</taxon>
        <taxon>Pisolithus</taxon>
    </lineage>
</organism>
<gene>
    <name evidence="1" type="ORF">PISMIDRAFT_677272</name>
</gene>
<dbReference type="AlphaFoldDB" id="A0A0C9YJZ5"/>
<keyword evidence="2" id="KW-1185">Reference proteome</keyword>
<dbReference type="HOGENOM" id="CLU_1704950_0_0_1"/>
<dbReference type="Proteomes" id="UP000054018">
    <property type="component" value="Unassembled WGS sequence"/>
</dbReference>
<reference evidence="2" key="2">
    <citation type="submission" date="2015-01" db="EMBL/GenBank/DDBJ databases">
        <title>Evolutionary Origins and Diversification of the Mycorrhizal Mutualists.</title>
        <authorList>
            <consortium name="DOE Joint Genome Institute"/>
            <consortium name="Mycorrhizal Genomics Consortium"/>
            <person name="Kohler A."/>
            <person name="Kuo A."/>
            <person name="Nagy L.G."/>
            <person name="Floudas D."/>
            <person name="Copeland A."/>
            <person name="Barry K.W."/>
            <person name="Cichocki N."/>
            <person name="Veneault-Fourrey C."/>
            <person name="LaButti K."/>
            <person name="Lindquist E.A."/>
            <person name="Lipzen A."/>
            <person name="Lundell T."/>
            <person name="Morin E."/>
            <person name="Murat C."/>
            <person name="Riley R."/>
            <person name="Ohm R."/>
            <person name="Sun H."/>
            <person name="Tunlid A."/>
            <person name="Henrissat B."/>
            <person name="Grigoriev I.V."/>
            <person name="Hibbett D.S."/>
            <person name="Martin F."/>
        </authorList>
    </citation>
    <scope>NUCLEOTIDE SEQUENCE [LARGE SCALE GENOMIC DNA]</scope>
    <source>
        <strain evidence="2">441</strain>
    </source>
</reference>
<reference evidence="1 2" key="1">
    <citation type="submission" date="2014-04" db="EMBL/GenBank/DDBJ databases">
        <authorList>
            <consortium name="DOE Joint Genome Institute"/>
            <person name="Kuo A."/>
            <person name="Kohler A."/>
            <person name="Costa M.D."/>
            <person name="Nagy L.G."/>
            <person name="Floudas D."/>
            <person name="Copeland A."/>
            <person name="Barry K.W."/>
            <person name="Cichocki N."/>
            <person name="Veneault-Fourrey C."/>
            <person name="LaButti K."/>
            <person name="Lindquist E.A."/>
            <person name="Lipzen A."/>
            <person name="Lundell T."/>
            <person name="Morin E."/>
            <person name="Murat C."/>
            <person name="Sun H."/>
            <person name="Tunlid A."/>
            <person name="Henrissat B."/>
            <person name="Grigoriev I.V."/>
            <person name="Hibbett D.S."/>
            <person name="Martin F."/>
            <person name="Nordberg H.P."/>
            <person name="Cantor M.N."/>
            <person name="Hua S.X."/>
        </authorList>
    </citation>
    <scope>NUCLEOTIDE SEQUENCE [LARGE SCALE GENOMIC DNA]</scope>
    <source>
        <strain evidence="1 2">441</strain>
    </source>
</reference>
<name>A0A0C9YJZ5_9AGAM</name>
<accession>A0A0C9YJZ5</accession>
<protein>
    <submittedName>
        <fullName evidence="1">Uncharacterized protein</fullName>
    </submittedName>
</protein>
<dbReference type="OrthoDB" id="10557636at2759"/>
<dbReference type="EMBL" id="KN833709">
    <property type="protein sequence ID" value="KIK25280.1"/>
    <property type="molecule type" value="Genomic_DNA"/>
</dbReference>
<proteinExistence type="predicted"/>
<sequence length="154" mass="17041">MPSETVLLPYPYVHPTPRGVENDLSDLPDFTTSFLLIMIMKFSEGRAADRHGDNEISDMEKRATSFAGGAYLAFLARSMNCSLTVGEVQRPGSTLHLSCDLQLPEKPIKHDRPSHVDDLPNCRMPIVTRVSVPGKTLARIRHHLTINLAVSYGA</sequence>
<evidence type="ECO:0000313" key="2">
    <source>
        <dbReference type="Proteomes" id="UP000054018"/>
    </source>
</evidence>